<keyword evidence="2" id="KW-1185">Reference proteome</keyword>
<dbReference type="RefSeq" id="WP_095373395.1">
    <property type="nucleotide sequence ID" value="NZ_CP022983.1"/>
</dbReference>
<sequence length="146" mass="14890">MGTFLDSQSSQNSTANGQISIPVTATPALFGTLGLNLAGAGANPRVTFSISAAFTSLATVLTPIVVNVYRVVNGTPSLIYSATQSLAVAGLGVASTTVLSFNGADYNPIDSTTFPIYRATINVGGGVVLFPTRTGPETFYAAAYSD</sequence>
<proteinExistence type="predicted"/>
<reference evidence="1 2" key="1">
    <citation type="submission" date="2017-08" db="EMBL/GenBank/DDBJ databases">
        <title>Complete Genome Sequence of Bacillus kochii Oregon-R-modENCODE STRAIN BDGP4, isolated from Drosophila melanogaster gut.</title>
        <authorList>
            <person name="Wan K.H."/>
            <person name="Yu C."/>
            <person name="Park S."/>
            <person name="Hammonds A.S."/>
            <person name="Booth B.W."/>
            <person name="Celniker S.E."/>
        </authorList>
    </citation>
    <scope>NUCLEOTIDE SEQUENCE [LARGE SCALE GENOMIC DNA]</scope>
    <source>
        <strain evidence="1 2">BDGP4</strain>
    </source>
</reference>
<dbReference type="AlphaFoldDB" id="A0A286R818"/>
<organism evidence="1 2">
    <name type="scientific">Cytobacillus kochii</name>
    <dbReference type="NCBI Taxonomy" id="859143"/>
    <lineage>
        <taxon>Bacteria</taxon>
        <taxon>Bacillati</taxon>
        <taxon>Bacillota</taxon>
        <taxon>Bacilli</taxon>
        <taxon>Bacillales</taxon>
        <taxon>Bacillaceae</taxon>
        <taxon>Cytobacillus</taxon>
    </lineage>
</organism>
<name>A0A286R818_9BACI</name>
<evidence type="ECO:0008006" key="3">
    <source>
        <dbReference type="Google" id="ProtNLM"/>
    </source>
</evidence>
<dbReference type="OrthoDB" id="2641610at2"/>
<evidence type="ECO:0000313" key="1">
    <source>
        <dbReference type="EMBL" id="ASV69831.1"/>
    </source>
</evidence>
<dbReference type="KEGG" id="bko:CKF48_22475"/>
<gene>
    <name evidence="1" type="ORF">CKF48_22475</name>
</gene>
<dbReference type="Proteomes" id="UP000215137">
    <property type="component" value="Chromosome"/>
</dbReference>
<protein>
    <recommendedName>
        <fullName evidence="3">BclA C-terminal domain-containing protein</fullName>
    </recommendedName>
</protein>
<evidence type="ECO:0000313" key="2">
    <source>
        <dbReference type="Proteomes" id="UP000215137"/>
    </source>
</evidence>
<accession>A0A286R818</accession>
<dbReference type="EMBL" id="CP022983">
    <property type="protein sequence ID" value="ASV69831.1"/>
    <property type="molecule type" value="Genomic_DNA"/>
</dbReference>